<accession>A0A0W0VZ86</accession>
<dbReference type="AlphaFoldDB" id="A0A0W0VZ86"/>
<comment type="caution">
    <text evidence="2">The sequence shown here is derived from an EMBL/GenBank/DDBJ whole genome shotgun (WGS) entry which is preliminary data.</text>
</comment>
<keyword evidence="3" id="KW-1185">Reference proteome</keyword>
<feature type="region of interest" description="Disordered" evidence="1">
    <location>
        <begin position="1"/>
        <end position="54"/>
    </location>
</feature>
<dbReference type="PATRIC" id="fig|45067.4.peg.190"/>
<evidence type="ECO:0000313" key="3">
    <source>
        <dbReference type="Proteomes" id="UP000054869"/>
    </source>
</evidence>
<reference evidence="2 3" key="1">
    <citation type="submission" date="2015-11" db="EMBL/GenBank/DDBJ databases">
        <title>Genomic analysis of 38 Legionella species identifies large and diverse effector repertoires.</title>
        <authorList>
            <person name="Burstein D."/>
            <person name="Amaro F."/>
            <person name="Zusman T."/>
            <person name="Lifshitz Z."/>
            <person name="Cohen O."/>
            <person name="Gilbert J.A."/>
            <person name="Pupko T."/>
            <person name="Shuman H.A."/>
            <person name="Segal G."/>
        </authorList>
    </citation>
    <scope>NUCLEOTIDE SEQUENCE [LARGE SCALE GENOMIC DNA]</scope>
    <source>
        <strain evidence="2 3">ATCC 49751</strain>
    </source>
</reference>
<proteinExistence type="predicted"/>
<feature type="compositionally biased region" description="Polar residues" evidence="1">
    <location>
        <begin position="25"/>
        <end position="42"/>
    </location>
</feature>
<evidence type="ECO:0000256" key="1">
    <source>
        <dbReference type="SAM" id="MobiDB-lite"/>
    </source>
</evidence>
<organism evidence="2 3">
    <name type="scientific">Legionella lansingensis</name>
    <dbReference type="NCBI Taxonomy" id="45067"/>
    <lineage>
        <taxon>Bacteria</taxon>
        <taxon>Pseudomonadati</taxon>
        <taxon>Pseudomonadota</taxon>
        <taxon>Gammaproteobacteria</taxon>
        <taxon>Legionellales</taxon>
        <taxon>Legionellaceae</taxon>
        <taxon>Legionella</taxon>
    </lineage>
</organism>
<dbReference type="RefSeq" id="WP_028374337.1">
    <property type="nucleotide sequence ID" value="NZ_CAAAJD010000007.1"/>
</dbReference>
<name>A0A0W0VZ86_9GAMM</name>
<dbReference type="Proteomes" id="UP000054869">
    <property type="component" value="Unassembled WGS sequence"/>
</dbReference>
<dbReference type="EMBL" id="LNYI01000004">
    <property type="protein sequence ID" value="KTD25435.1"/>
    <property type="molecule type" value="Genomic_DNA"/>
</dbReference>
<protein>
    <submittedName>
        <fullName evidence="2">Uncharacterized protein</fullName>
    </submittedName>
</protein>
<evidence type="ECO:0000313" key="2">
    <source>
        <dbReference type="EMBL" id="KTD25435.1"/>
    </source>
</evidence>
<gene>
    <name evidence="2" type="ORF">Llan_0181</name>
</gene>
<sequence length="490" mass="56129">MGKNSSIVVEHNETLEELNAESEGHSQSTPPLVQEKINNPQSMEDLPADTENKTKEISVVAETKETADKIKNDNASYKSLVKYTKSFRKIESVPTSLLYKEVKVKPASVKTHIPPLNDEEKDDLAFKGRWFDQVELKIDTTFSRNKPNLIHMVMRWKQCLQKKKISELLIILDAILADPNHKIFLDNPLNKMSISIAGQATQSISFYQLIYKIRRALPGAAIKTTTQKWFETRFITEISPNASLMFSLATEDLPYTPEQMTKMIDDFFVMLIVENHLDPERLKNLIMGQAPQQMPATENPLRQVTCLALKKAKELFLEQVKSDLKAIDQSCISNFNVNDLSSIKYITIGDFKRDPGVHLEPYVTPANYRDFAICLDMLKEVNLPHFESLLILDFMDSTRKTNLNKLITLIDKNYKSLRTIKLGQGFPPDSVELIRERLKKYPFITLHAFGPIPEPSETNKKKPFKFFEKIRFSEDKKKQSNDNTLSPPMG</sequence>